<keyword evidence="2 20" id="KW-0444">Lipid biosynthesis</keyword>
<feature type="binding site" evidence="20">
    <location>
        <begin position="621"/>
        <end position="625"/>
    </location>
    <ligand>
        <name>NADP(+)</name>
        <dbReference type="ChEBI" id="CHEBI:58349"/>
    </ligand>
</feature>
<comment type="similarity">
    <text evidence="20">Belongs to the NADPH--cytochrome P450 reductase family.</text>
</comment>
<feature type="binding site" evidence="20">
    <location>
        <begin position="470"/>
        <end position="472"/>
    </location>
    <ligand>
        <name>FAD</name>
        <dbReference type="ChEBI" id="CHEBI:57692"/>
    </ligand>
</feature>
<keyword evidence="1 20" id="KW-1003">Cell membrane</keyword>
<dbReference type="PANTHER" id="PTHR19384:SF17">
    <property type="entry name" value="NADPH--CYTOCHROME P450 REDUCTASE"/>
    <property type="match status" value="1"/>
</dbReference>
<dbReference type="GO" id="GO:0050661">
    <property type="term" value="F:NADP binding"/>
    <property type="evidence" value="ECO:0007669"/>
    <property type="project" value="UniProtKB-UniRule"/>
</dbReference>
<keyword evidence="6 20" id="KW-1000">Mitochondrion outer membrane</keyword>
<evidence type="ECO:0000256" key="5">
    <source>
        <dbReference type="ARBA" id="ARBA00022692"/>
    </source>
</evidence>
<evidence type="ECO:0000256" key="17">
    <source>
        <dbReference type="ARBA" id="ARBA00023166"/>
    </source>
</evidence>
<keyword evidence="10 20" id="KW-0752">Steroid biosynthesis</keyword>
<evidence type="ECO:0000259" key="22">
    <source>
        <dbReference type="PROSITE" id="PS50902"/>
    </source>
</evidence>
<dbReference type="GO" id="GO:0050660">
    <property type="term" value="F:flavin adenine dinucleotide binding"/>
    <property type="evidence" value="ECO:0007669"/>
    <property type="project" value="UniProtKB-UniRule"/>
</dbReference>
<dbReference type="CDD" id="cd06204">
    <property type="entry name" value="CYPOR"/>
    <property type="match status" value="1"/>
</dbReference>
<feature type="binding site" evidence="20">
    <location>
        <position position="657"/>
    </location>
    <ligand>
        <name>NADP(+)</name>
        <dbReference type="ChEBI" id="CHEBI:58349"/>
    </ligand>
</feature>
<dbReference type="GO" id="GO:0005886">
    <property type="term" value="C:plasma membrane"/>
    <property type="evidence" value="ECO:0007669"/>
    <property type="project" value="UniProtKB-SubCell"/>
</dbReference>
<feature type="domain" description="Flavodoxin-like" evidence="22">
    <location>
        <begin position="66"/>
        <end position="221"/>
    </location>
</feature>
<evidence type="ECO:0000256" key="16">
    <source>
        <dbReference type="ARBA" id="ARBA00023136"/>
    </source>
</evidence>
<feature type="binding site" evidence="20">
    <location>
        <position position="553"/>
    </location>
    <ligand>
        <name>NADP(+)</name>
        <dbReference type="ChEBI" id="CHEBI:58349"/>
    </ligand>
</feature>
<comment type="similarity">
    <text evidence="20 21">In the C-terminal section; belongs to the flavoprotein pyridine nucleotide cytochrome reductase family.</text>
</comment>
<dbReference type="PRINTS" id="PR00371">
    <property type="entry name" value="FPNCR"/>
</dbReference>
<sequence length="696" mass="76994">MAQLDTLDIVVLAALLVGTVAYFTKGTYWAVYGDPYGNSLANGNGAAKAGKSRNIIEKMDESDKNCVVFYGSQTGTAEDYASRLAKEGHSRFGLNTMVADLEDYDYDNLDKFPEDKLAVFVLATYGEGEPTDNAVEFYEFFGSEDIAFSEGQGADDKPLSNLKYVAFGLGNNTYEHYNSMVRNVDKYLTKLGATRLGAAGEGDDGAGTMEEDFLAWKEPMWTAVAESMGLEEREAVYEPVFEITERSDLNVDDDTVYLGEPNKNHLEGSQKGPFNANNPFIAPIVESSELFTAADRNCLHMEISIAGSNLSYTTGDHIAIWPTNAGKEVDRFLTVLGLADKRHTVIAVKGLDPTAKVPFPSPTTYDAAVRYHMEICAPVSRQLVSTIAQFAPTEDIKAEMVKLGSDKDYFHEKVTDRNLNLAQLLEISSKGESWSKIPFSLMIEGLLKIQPRYYSISSSSLAQKDKIAITAVVESTERPGAPHILKGVTTNYLLALKQKQHGEPNPDPHGLNYAITGPRNKYDGIHVPVHVRHSNFKLPSDPAKPVIMVGPGTGVAPFRAFVQERAAQAKAGQTVGKTILFFGCRKKSEDYIYAQEWEQYKEALGDNFIMHTAFSRDGPQKVYVQHKLQENAEEVNQLLEQKAYFYVCGDAANMAREVNTLLGKIIAKHRDVSEQKGEEIVKAMRASNQYQEDVWS</sequence>
<keyword evidence="15 20" id="KW-0496">Mitochondrion</keyword>
<dbReference type="InterPro" id="IPR001433">
    <property type="entry name" value="OxRdtase_FAD/NAD-bd"/>
</dbReference>
<evidence type="ECO:0000256" key="21">
    <source>
        <dbReference type="PIRNR" id="PIRNR000208"/>
    </source>
</evidence>
<dbReference type="HAMAP" id="MF_03212">
    <property type="entry name" value="NCPR"/>
    <property type="match status" value="1"/>
</dbReference>
<dbReference type="InterPro" id="IPR001094">
    <property type="entry name" value="Flavdoxin-like"/>
</dbReference>
<evidence type="ECO:0000313" key="25">
    <source>
        <dbReference type="Proteomes" id="UP000240883"/>
    </source>
</evidence>
<dbReference type="GO" id="GO:0005741">
    <property type="term" value="C:mitochondrial outer membrane"/>
    <property type="evidence" value="ECO:0007669"/>
    <property type="project" value="UniProtKB-SubCell"/>
</dbReference>
<dbReference type="PROSITE" id="PS50902">
    <property type="entry name" value="FLAVODOXIN_LIKE"/>
    <property type="match status" value="1"/>
</dbReference>
<evidence type="ECO:0000256" key="12">
    <source>
        <dbReference type="ARBA" id="ARBA00023002"/>
    </source>
</evidence>
<keyword evidence="17 20" id="KW-1207">Sterol metabolism</keyword>
<feature type="binding site" evidence="20">
    <location>
        <begin position="72"/>
        <end position="77"/>
    </location>
    <ligand>
        <name>FMN</name>
        <dbReference type="ChEBI" id="CHEBI:58210"/>
    </ligand>
</feature>
<dbReference type="STRING" id="1448308.A0A2T2N937"/>
<dbReference type="Proteomes" id="UP000240883">
    <property type="component" value="Unassembled WGS sequence"/>
</dbReference>
<dbReference type="GO" id="GO:0005789">
    <property type="term" value="C:endoplasmic reticulum membrane"/>
    <property type="evidence" value="ECO:0007669"/>
    <property type="project" value="UniProtKB-SubCell"/>
</dbReference>
<dbReference type="Pfam" id="PF00258">
    <property type="entry name" value="Flavodoxin_1"/>
    <property type="match status" value="1"/>
</dbReference>
<name>A0A2T2N937_CORCC</name>
<dbReference type="FunFam" id="3.40.50.360:FF:000024">
    <property type="entry name" value="NADPH--cytochrome P450 reductase"/>
    <property type="match status" value="1"/>
</dbReference>
<dbReference type="InterPro" id="IPR023173">
    <property type="entry name" value="NADPH_Cyt_P450_Rdtase_alpha"/>
</dbReference>
<dbReference type="PRINTS" id="PR00369">
    <property type="entry name" value="FLAVODOXIN"/>
</dbReference>
<comment type="cofactor">
    <cofactor evidence="20">
        <name>FAD</name>
        <dbReference type="ChEBI" id="CHEBI:57692"/>
    </cofactor>
    <text evidence="20">Binds 1 FAD per monomer.</text>
</comment>
<dbReference type="FunFam" id="2.40.30.10:FF:000100">
    <property type="entry name" value="NADPH--cytochrome P450 reductase"/>
    <property type="match status" value="1"/>
</dbReference>
<feature type="domain" description="FAD-binding FR-type" evidence="23">
    <location>
        <begin position="277"/>
        <end position="539"/>
    </location>
</feature>
<feature type="binding site" evidence="20">
    <location>
        <position position="695"/>
    </location>
    <ligand>
        <name>FAD</name>
        <dbReference type="ChEBI" id="CHEBI:57692"/>
    </ligand>
</feature>
<dbReference type="Pfam" id="PF00175">
    <property type="entry name" value="NAD_binding_1"/>
    <property type="match status" value="1"/>
</dbReference>
<dbReference type="EC" id="1.6.2.4" evidence="20 21"/>
<accession>A0A2T2N937</accession>
<keyword evidence="12 20" id="KW-0560">Oxidoreductase</keyword>
<evidence type="ECO:0000313" key="24">
    <source>
        <dbReference type="EMBL" id="PSN61919.1"/>
    </source>
</evidence>
<dbReference type="InterPro" id="IPR039261">
    <property type="entry name" value="FNR_nucleotide-bd"/>
</dbReference>
<evidence type="ECO:0000256" key="7">
    <source>
        <dbReference type="ARBA" id="ARBA00022824"/>
    </source>
</evidence>
<evidence type="ECO:0000256" key="19">
    <source>
        <dbReference type="ARBA" id="ARBA00049342"/>
    </source>
</evidence>
<dbReference type="InterPro" id="IPR017938">
    <property type="entry name" value="Riboflavin_synthase-like_b-brl"/>
</dbReference>
<gene>
    <name evidence="20" type="primary">cprA</name>
    <name evidence="24" type="ORF">BS50DRAFT_503257</name>
</gene>
<keyword evidence="18 20" id="KW-0753">Steroid metabolism</keyword>
<comment type="function">
    <text evidence="20">This enzyme is required for electron transfer from NADP to cytochrome P450 in microsomes. It can also provide electron transfer to heme oxygenase and cytochrome B5. Involved in ergosterol biosynthesis.</text>
</comment>
<dbReference type="OrthoDB" id="1856718at2759"/>
<proteinExistence type="inferred from homology"/>
<dbReference type="EMBL" id="KZ678142">
    <property type="protein sequence ID" value="PSN61919.1"/>
    <property type="molecule type" value="Genomic_DNA"/>
</dbReference>
<dbReference type="Gene3D" id="2.40.30.10">
    <property type="entry name" value="Translation factors"/>
    <property type="match status" value="1"/>
</dbReference>
<feature type="binding site" evidence="20">
    <location>
        <begin position="452"/>
        <end position="455"/>
    </location>
    <ligand>
        <name>FAD</name>
        <dbReference type="ChEBI" id="CHEBI:57692"/>
    </ligand>
</feature>
<keyword evidence="13 20" id="KW-0756">Sterol biosynthesis</keyword>
<dbReference type="InterPro" id="IPR003097">
    <property type="entry name" value="CysJ-like_FAD-binding"/>
</dbReference>
<evidence type="ECO:0000256" key="11">
    <source>
        <dbReference type="ARBA" id="ARBA00022989"/>
    </source>
</evidence>
<reference evidence="24 25" key="1">
    <citation type="journal article" date="2018" name="Front. Microbiol.">
        <title>Genome-Wide Analysis of Corynespora cassiicola Leaf Fall Disease Putative Effectors.</title>
        <authorList>
            <person name="Lopez D."/>
            <person name="Ribeiro S."/>
            <person name="Label P."/>
            <person name="Fumanal B."/>
            <person name="Venisse J.S."/>
            <person name="Kohler A."/>
            <person name="de Oliveira R.R."/>
            <person name="Labutti K."/>
            <person name="Lipzen A."/>
            <person name="Lail K."/>
            <person name="Bauer D."/>
            <person name="Ohm R.A."/>
            <person name="Barry K.W."/>
            <person name="Spatafora J."/>
            <person name="Grigoriev I.V."/>
            <person name="Martin F.M."/>
            <person name="Pujade-Renaud V."/>
        </authorList>
    </citation>
    <scope>NUCLEOTIDE SEQUENCE [LARGE SCALE GENOMIC DNA]</scope>
    <source>
        <strain evidence="24 25">Philippines</strain>
    </source>
</reference>
<dbReference type="AlphaFoldDB" id="A0A2T2N937"/>
<keyword evidence="3 20" id="KW-0285">Flavoprotein</keyword>
<feature type="binding site" evidence="20">
    <location>
        <begin position="123"/>
        <end position="126"/>
    </location>
    <ligand>
        <name>FMN</name>
        <dbReference type="ChEBI" id="CHEBI:58210"/>
    </ligand>
</feature>
<evidence type="ECO:0000256" key="14">
    <source>
        <dbReference type="ARBA" id="ARBA00023098"/>
    </source>
</evidence>
<evidence type="ECO:0000256" key="3">
    <source>
        <dbReference type="ARBA" id="ARBA00022630"/>
    </source>
</evidence>
<dbReference type="InterPro" id="IPR001709">
    <property type="entry name" value="Flavoprot_Pyr_Nucl_cyt_Rdtase"/>
</dbReference>
<comment type="cofactor">
    <cofactor evidence="20">
        <name>FMN</name>
        <dbReference type="ChEBI" id="CHEBI:58210"/>
    </cofactor>
    <text evidence="20">Binds 1 FMN per monomer.</text>
</comment>
<keyword evidence="14 20" id="KW-0443">Lipid metabolism</keyword>
<dbReference type="FunFam" id="3.40.50.80:FF:000018">
    <property type="entry name" value="NADPH--cytochrome P450 reductase"/>
    <property type="match status" value="1"/>
</dbReference>
<evidence type="ECO:0000256" key="8">
    <source>
        <dbReference type="ARBA" id="ARBA00022827"/>
    </source>
</evidence>
<organism evidence="24 25">
    <name type="scientific">Corynespora cassiicola Philippines</name>
    <dbReference type="NCBI Taxonomy" id="1448308"/>
    <lineage>
        <taxon>Eukaryota</taxon>
        <taxon>Fungi</taxon>
        <taxon>Dikarya</taxon>
        <taxon>Ascomycota</taxon>
        <taxon>Pezizomycotina</taxon>
        <taxon>Dothideomycetes</taxon>
        <taxon>Pleosporomycetidae</taxon>
        <taxon>Pleosporales</taxon>
        <taxon>Corynesporascaceae</taxon>
        <taxon>Corynespora</taxon>
    </lineage>
</organism>
<dbReference type="InterPro" id="IPR008254">
    <property type="entry name" value="Flavodoxin/NO_synth"/>
</dbReference>
<dbReference type="GO" id="GO:0006696">
    <property type="term" value="P:ergosterol biosynthetic process"/>
    <property type="evidence" value="ECO:0007669"/>
    <property type="project" value="UniProtKB-UniRule"/>
</dbReference>
<protein>
    <recommendedName>
        <fullName evidence="20 21">NADPH--cytochrome P450 reductase</fullName>
        <shortName evidence="20">CPR</shortName>
        <shortName evidence="20">P450R</shortName>
        <ecNumber evidence="20 21">1.6.2.4</ecNumber>
    </recommendedName>
</protein>
<feature type="binding site" evidence="20">
    <location>
        <begin position="615"/>
        <end position="616"/>
    </location>
    <ligand>
        <name>NADP(+)</name>
        <dbReference type="ChEBI" id="CHEBI:58349"/>
    </ligand>
</feature>
<dbReference type="Gene3D" id="3.40.50.80">
    <property type="entry name" value="Nucleotide-binding domain of ferredoxin-NADP reductase (FNR) module"/>
    <property type="match status" value="1"/>
</dbReference>
<keyword evidence="7 20" id="KW-0256">Endoplasmic reticulum</keyword>
<keyword evidence="11" id="KW-1133">Transmembrane helix</keyword>
<keyword evidence="16 20" id="KW-0472">Membrane</keyword>
<feature type="binding site" evidence="20">
    <location>
        <begin position="487"/>
        <end position="490"/>
    </location>
    <ligand>
        <name>FAD</name>
        <dbReference type="ChEBI" id="CHEBI:57692"/>
    </ligand>
</feature>
<evidence type="ECO:0000256" key="10">
    <source>
        <dbReference type="ARBA" id="ARBA00022955"/>
    </source>
</evidence>
<keyword evidence="5" id="KW-0812">Transmembrane</keyword>
<dbReference type="Gene3D" id="3.40.50.360">
    <property type="match status" value="1"/>
</dbReference>
<evidence type="ECO:0000256" key="18">
    <source>
        <dbReference type="ARBA" id="ARBA00023221"/>
    </source>
</evidence>
<evidence type="ECO:0000256" key="6">
    <source>
        <dbReference type="ARBA" id="ARBA00022787"/>
    </source>
</evidence>
<dbReference type="FunFam" id="1.20.990.10:FF:000009">
    <property type="entry name" value="NADPH--cytochrome P450 reductase"/>
    <property type="match status" value="1"/>
</dbReference>
<evidence type="ECO:0000256" key="13">
    <source>
        <dbReference type="ARBA" id="ARBA00023011"/>
    </source>
</evidence>
<dbReference type="SUPFAM" id="SSF52343">
    <property type="entry name" value="Ferredoxin reductase-like, C-terminal NADP-linked domain"/>
    <property type="match status" value="1"/>
</dbReference>
<dbReference type="Pfam" id="PF00667">
    <property type="entry name" value="FAD_binding_1"/>
    <property type="match status" value="1"/>
</dbReference>
<keyword evidence="9 20" id="KW-0521">NADP</keyword>
<evidence type="ECO:0000256" key="1">
    <source>
        <dbReference type="ARBA" id="ARBA00022475"/>
    </source>
</evidence>
<comment type="similarity">
    <text evidence="20">In the N-terminal section; belongs to the flavodoxin family.</text>
</comment>
<comment type="caution">
    <text evidence="20">Lacks conserved residue(s) required for the propagation of feature annotation.</text>
</comment>
<dbReference type="Gene3D" id="1.20.990.10">
    <property type="entry name" value="NADPH-cytochrome p450 Reductase, Chain A, domain 3"/>
    <property type="match status" value="1"/>
</dbReference>
<dbReference type="FunFam" id="2.40.30.10:FF:000111">
    <property type="entry name" value="NADPH--cytochrome P450 reductase"/>
    <property type="match status" value="1"/>
</dbReference>
<evidence type="ECO:0000256" key="4">
    <source>
        <dbReference type="ARBA" id="ARBA00022643"/>
    </source>
</evidence>
<dbReference type="GO" id="GO:0003958">
    <property type="term" value="F:NADPH-hemoprotein reductase activity"/>
    <property type="evidence" value="ECO:0007669"/>
    <property type="project" value="UniProtKB-UniRule"/>
</dbReference>
<feature type="binding site" evidence="20">
    <location>
        <position position="296"/>
    </location>
    <ligand>
        <name>NADP(+)</name>
        <dbReference type="ChEBI" id="CHEBI:58349"/>
    </ligand>
</feature>
<evidence type="ECO:0000256" key="9">
    <source>
        <dbReference type="ARBA" id="ARBA00022857"/>
    </source>
</evidence>
<evidence type="ECO:0000256" key="2">
    <source>
        <dbReference type="ARBA" id="ARBA00022516"/>
    </source>
</evidence>
<dbReference type="InterPro" id="IPR017927">
    <property type="entry name" value="FAD-bd_FR_type"/>
</dbReference>
<dbReference type="SUPFAM" id="SSF63380">
    <property type="entry name" value="Riboflavin synthase domain-like"/>
    <property type="match status" value="1"/>
</dbReference>
<evidence type="ECO:0000259" key="23">
    <source>
        <dbReference type="PROSITE" id="PS51384"/>
    </source>
</evidence>
<dbReference type="InterPro" id="IPR029039">
    <property type="entry name" value="Flavoprotein-like_sf"/>
</dbReference>
<keyword evidence="4 20" id="KW-0288">FMN</keyword>
<dbReference type="InterPro" id="IPR023208">
    <property type="entry name" value="P450R"/>
</dbReference>
<dbReference type="SUPFAM" id="SSF52218">
    <property type="entry name" value="Flavoproteins"/>
    <property type="match status" value="1"/>
</dbReference>
<dbReference type="GO" id="GO:0010181">
    <property type="term" value="F:FMN binding"/>
    <property type="evidence" value="ECO:0007669"/>
    <property type="project" value="UniProtKB-UniRule"/>
</dbReference>
<feature type="binding site" evidence="20">
    <location>
        <begin position="169"/>
        <end position="178"/>
    </location>
    <ligand>
        <name>FMN</name>
        <dbReference type="ChEBI" id="CHEBI:58210"/>
    </ligand>
</feature>
<dbReference type="PROSITE" id="PS51384">
    <property type="entry name" value="FAD_FR"/>
    <property type="match status" value="1"/>
</dbReference>
<dbReference type="GO" id="GO:0005829">
    <property type="term" value="C:cytosol"/>
    <property type="evidence" value="ECO:0007669"/>
    <property type="project" value="TreeGrafter"/>
</dbReference>
<dbReference type="PIRSF" id="PIRSF000208">
    <property type="entry name" value="P450R"/>
    <property type="match status" value="1"/>
</dbReference>
<feature type="binding site" evidence="20">
    <location>
        <position position="204"/>
    </location>
    <ligand>
        <name>FMN</name>
        <dbReference type="ChEBI" id="CHEBI:58210"/>
    </ligand>
</feature>
<evidence type="ECO:0000256" key="15">
    <source>
        <dbReference type="ARBA" id="ARBA00023128"/>
    </source>
</evidence>
<keyword evidence="8 20" id="KW-0274">FAD</keyword>
<dbReference type="PANTHER" id="PTHR19384">
    <property type="entry name" value="NITRIC OXIDE SYNTHASE-RELATED"/>
    <property type="match status" value="1"/>
</dbReference>
<comment type="catalytic activity">
    <reaction evidence="19 20 21">
        <text>2 oxidized [cytochrome P450] + NADPH = 2 reduced [cytochrome P450] + NADP(+) + H(+)</text>
        <dbReference type="Rhea" id="RHEA:24040"/>
        <dbReference type="Rhea" id="RHEA-COMP:14627"/>
        <dbReference type="Rhea" id="RHEA-COMP:14628"/>
        <dbReference type="ChEBI" id="CHEBI:15378"/>
        <dbReference type="ChEBI" id="CHEBI:55376"/>
        <dbReference type="ChEBI" id="CHEBI:57783"/>
        <dbReference type="ChEBI" id="CHEBI:58349"/>
        <dbReference type="ChEBI" id="CHEBI:60344"/>
        <dbReference type="EC" id="1.6.2.4"/>
    </reaction>
</comment>
<comment type="subcellular location">
    <subcellularLocation>
        <location evidence="20">Endoplasmic reticulum membrane</location>
        <topology evidence="20">Single-pass membrane protein</topology>
        <orientation evidence="20">Cytoplasmic side</orientation>
    </subcellularLocation>
    <subcellularLocation>
        <location evidence="20">Mitochondrion outer membrane</location>
        <topology evidence="20">Single-pass membrane protein</topology>
        <orientation evidence="20">Cytoplasmic side</orientation>
    </subcellularLocation>
    <subcellularLocation>
        <location evidence="20">Cell membrane</location>
        <topology evidence="20">Single-pass membrane protein</topology>
        <orientation evidence="20">Cytoplasmic side</orientation>
    </subcellularLocation>
</comment>
<evidence type="ECO:0000256" key="20">
    <source>
        <dbReference type="HAMAP-Rule" id="MF_03212"/>
    </source>
</evidence>
<keyword evidence="25" id="KW-1185">Reference proteome</keyword>